<evidence type="ECO:0000313" key="6">
    <source>
        <dbReference type="EMBL" id="RDX77687.1"/>
    </source>
</evidence>
<dbReference type="SMART" id="SM00739">
    <property type="entry name" value="KOW"/>
    <property type="match status" value="2"/>
</dbReference>
<evidence type="ECO:0000256" key="4">
    <source>
        <dbReference type="SAM" id="MobiDB-lite"/>
    </source>
</evidence>
<reference evidence="6" key="1">
    <citation type="submission" date="2018-05" db="EMBL/GenBank/DDBJ databases">
        <title>Draft genome of Mucuna pruriens seed.</title>
        <authorList>
            <person name="Nnadi N.E."/>
            <person name="Vos R."/>
            <person name="Hasami M.H."/>
            <person name="Devisetty U.K."/>
            <person name="Aguiy J.C."/>
        </authorList>
    </citation>
    <scope>NUCLEOTIDE SEQUENCE [LARGE SCALE GENOMIC DNA]</scope>
    <source>
        <strain evidence="6">JCA_2017</strain>
    </source>
</reference>
<name>A0A371FH87_MUCPR</name>
<evidence type="ECO:0000256" key="2">
    <source>
        <dbReference type="ARBA" id="ARBA00010966"/>
    </source>
</evidence>
<dbReference type="Proteomes" id="UP000257109">
    <property type="component" value="Unassembled WGS sequence"/>
</dbReference>
<dbReference type="OrthoDB" id="5577072at2759"/>
<feature type="domain" description="G-patch" evidence="5">
    <location>
        <begin position="157"/>
        <end position="184"/>
    </location>
</feature>
<keyword evidence="3" id="KW-0539">Nucleus</keyword>
<evidence type="ECO:0000313" key="7">
    <source>
        <dbReference type="Proteomes" id="UP000257109"/>
    </source>
</evidence>
<evidence type="ECO:0000256" key="3">
    <source>
        <dbReference type="ARBA" id="ARBA00023242"/>
    </source>
</evidence>
<dbReference type="InterPro" id="IPR000467">
    <property type="entry name" value="G_patch_dom"/>
</dbReference>
<dbReference type="GO" id="GO:0003676">
    <property type="term" value="F:nucleic acid binding"/>
    <property type="evidence" value="ECO:0007669"/>
    <property type="project" value="InterPro"/>
</dbReference>
<feature type="region of interest" description="Disordered" evidence="4">
    <location>
        <begin position="1"/>
        <end position="52"/>
    </location>
</feature>
<dbReference type="Pfam" id="PF12656">
    <property type="entry name" value="G-patch_2"/>
    <property type="match status" value="1"/>
</dbReference>
<dbReference type="AlphaFoldDB" id="A0A371FH87"/>
<feature type="compositionally biased region" description="Low complexity" evidence="4">
    <location>
        <begin position="116"/>
        <end position="128"/>
    </location>
</feature>
<dbReference type="PANTHER" id="PTHR15818">
    <property type="entry name" value="G PATCH AND KOW-CONTAINING"/>
    <property type="match status" value="1"/>
</dbReference>
<dbReference type="PROSITE" id="PS50174">
    <property type="entry name" value="G_PATCH"/>
    <property type="match status" value="1"/>
</dbReference>
<dbReference type="GO" id="GO:0000398">
    <property type="term" value="P:mRNA splicing, via spliceosome"/>
    <property type="evidence" value="ECO:0007669"/>
    <property type="project" value="InterPro"/>
</dbReference>
<feature type="compositionally biased region" description="Low complexity" evidence="4">
    <location>
        <begin position="1"/>
        <end position="17"/>
    </location>
</feature>
<organism evidence="6 7">
    <name type="scientific">Mucuna pruriens</name>
    <name type="common">Velvet bean</name>
    <name type="synonym">Dolichos pruriens</name>
    <dbReference type="NCBI Taxonomy" id="157652"/>
    <lineage>
        <taxon>Eukaryota</taxon>
        <taxon>Viridiplantae</taxon>
        <taxon>Streptophyta</taxon>
        <taxon>Embryophyta</taxon>
        <taxon>Tracheophyta</taxon>
        <taxon>Spermatophyta</taxon>
        <taxon>Magnoliopsida</taxon>
        <taxon>eudicotyledons</taxon>
        <taxon>Gunneridae</taxon>
        <taxon>Pentapetalae</taxon>
        <taxon>rosids</taxon>
        <taxon>fabids</taxon>
        <taxon>Fabales</taxon>
        <taxon>Fabaceae</taxon>
        <taxon>Papilionoideae</taxon>
        <taxon>50 kb inversion clade</taxon>
        <taxon>NPAAA clade</taxon>
        <taxon>indigoferoid/millettioid clade</taxon>
        <taxon>Phaseoleae</taxon>
        <taxon>Mucuna</taxon>
    </lineage>
</organism>
<dbReference type="Gene3D" id="2.30.30.140">
    <property type="match status" value="1"/>
</dbReference>
<evidence type="ECO:0000259" key="5">
    <source>
        <dbReference type="PROSITE" id="PS50174"/>
    </source>
</evidence>
<feature type="region of interest" description="Disordered" evidence="4">
    <location>
        <begin position="105"/>
        <end position="128"/>
    </location>
</feature>
<keyword evidence="7" id="KW-1185">Reference proteome</keyword>
<sequence length="534" mass="59827">MKLSFSVPSSKPQSKPKAVNTFDDTSAAQNDNHPTKHLITEFDPSKPASAPKTLIAPIQNEWRPHKKMKNLHLPTTTESLAFEHVAVEEQPGSDVSYGLNLRTGKKSEEGENNEDAAAPPQQQQRRAPTLSALQKLKDDLQRLPEDQGLEEFKDVSVDGFGAALLAGYGWKEGMGIGKNPKDVKVVEINRRTSFVSEAPAAVPIPSSNNNKKEKYERKEKVVRIVGGRDAGLKGSVVSTIGDDYLVLELSRTGEKVKVKVGDVAELGSKEEERCLRKLKELKIQREDKGLKSKRSRDVVEKRGDVGRREERRVVDCRGEVETKRVDADRREEWRVADHRKVSWLTSHIRVRVITRDLKGGRLYLKKGEVLDVVGPTTCDISMDETREIVQGVSQDVLETAIPRHGGPVLVLAGKYKGVYGSLVEKDLDRETAIVRDADTHELLNVKLEQIADDLWTQHIRACNLKVRLIGENCRWRQLLLLFSGTPDFQGALIKYFGPLHYLLGIQGLYNFSKDMYMHSKHIQELLAKAGNAMA</sequence>
<feature type="non-terminal residue" evidence="6">
    <location>
        <position position="1"/>
    </location>
</feature>
<comment type="caution">
    <text evidence="6">The sequence shown here is derived from an EMBL/GenBank/DDBJ whole genome shotgun (WGS) entry which is preliminary data.</text>
</comment>
<protein>
    <submittedName>
        <fullName evidence="6">Protein MOS2</fullName>
    </submittedName>
</protein>
<comment type="similarity">
    <text evidence="2">Belongs to the MOS2 family.</text>
</comment>
<comment type="subcellular location">
    <subcellularLocation>
        <location evidence="1">Nucleus</location>
    </subcellularLocation>
</comment>
<dbReference type="PANTHER" id="PTHR15818:SF2">
    <property type="entry name" value="G-PATCH DOMAIN AND KOW MOTIFS-CONTAINING PROTEIN"/>
    <property type="match status" value="1"/>
</dbReference>
<feature type="compositionally biased region" description="Polar residues" evidence="4">
    <location>
        <begin position="22"/>
        <end position="32"/>
    </location>
</feature>
<dbReference type="InterPro" id="IPR045166">
    <property type="entry name" value="Spp2-like"/>
</dbReference>
<dbReference type="GO" id="GO:0005681">
    <property type="term" value="C:spliceosomal complex"/>
    <property type="evidence" value="ECO:0007669"/>
    <property type="project" value="TreeGrafter"/>
</dbReference>
<dbReference type="EMBL" id="QJKJ01009113">
    <property type="protein sequence ID" value="RDX77687.1"/>
    <property type="molecule type" value="Genomic_DNA"/>
</dbReference>
<dbReference type="InterPro" id="IPR026822">
    <property type="entry name" value="Spp2/MOS2_G-patch"/>
</dbReference>
<dbReference type="InterPro" id="IPR005824">
    <property type="entry name" value="KOW"/>
</dbReference>
<dbReference type="Pfam" id="PF25088">
    <property type="entry name" value="GPKOW_C"/>
    <property type="match status" value="1"/>
</dbReference>
<accession>A0A371FH87</accession>
<proteinExistence type="inferred from homology"/>
<evidence type="ECO:0000256" key="1">
    <source>
        <dbReference type="ARBA" id="ARBA00004123"/>
    </source>
</evidence>
<dbReference type="STRING" id="157652.A0A371FH87"/>
<gene>
    <name evidence="6" type="primary">MOS2</name>
    <name evidence="6" type="ORF">CR513_42152</name>
</gene>